<feature type="compositionally biased region" description="Basic and acidic residues" evidence="1">
    <location>
        <begin position="8"/>
        <end position="22"/>
    </location>
</feature>
<evidence type="ECO:0000313" key="2">
    <source>
        <dbReference type="EMBL" id="CAL1688913.1"/>
    </source>
</evidence>
<proteinExistence type="predicted"/>
<sequence length="86" mass="10182">MPIGESRPATRKDSVTGRRETRVRYRPIKRRFPLIEEEFAMGNEEEKGHWRQLLMPDDRREDETRNGMGSESVRITANLRRALQRG</sequence>
<accession>A0AAV2P8M2</accession>
<evidence type="ECO:0000313" key="3">
    <source>
        <dbReference type="Proteomes" id="UP001497644"/>
    </source>
</evidence>
<name>A0AAV2P8M2_9HYME</name>
<feature type="region of interest" description="Disordered" evidence="1">
    <location>
        <begin position="45"/>
        <end position="75"/>
    </location>
</feature>
<evidence type="ECO:0000256" key="1">
    <source>
        <dbReference type="SAM" id="MobiDB-lite"/>
    </source>
</evidence>
<reference evidence="2" key="1">
    <citation type="submission" date="2024-04" db="EMBL/GenBank/DDBJ databases">
        <authorList>
            <consortium name="Molecular Ecology Group"/>
        </authorList>
    </citation>
    <scope>NUCLEOTIDE SEQUENCE</scope>
</reference>
<keyword evidence="3" id="KW-1185">Reference proteome</keyword>
<gene>
    <name evidence="2" type="ORF">LPLAT_LOCUS13939</name>
</gene>
<feature type="compositionally biased region" description="Basic and acidic residues" evidence="1">
    <location>
        <begin position="56"/>
        <end position="65"/>
    </location>
</feature>
<dbReference type="EMBL" id="OZ034832">
    <property type="protein sequence ID" value="CAL1688913.1"/>
    <property type="molecule type" value="Genomic_DNA"/>
</dbReference>
<protein>
    <submittedName>
        <fullName evidence="2">Uncharacterized protein</fullName>
    </submittedName>
</protein>
<dbReference type="AlphaFoldDB" id="A0AAV2P8M2"/>
<dbReference type="Proteomes" id="UP001497644">
    <property type="component" value="Chromosome 9"/>
</dbReference>
<feature type="region of interest" description="Disordered" evidence="1">
    <location>
        <begin position="1"/>
        <end position="22"/>
    </location>
</feature>
<organism evidence="2 3">
    <name type="scientific">Lasius platythorax</name>
    <dbReference type="NCBI Taxonomy" id="488582"/>
    <lineage>
        <taxon>Eukaryota</taxon>
        <taxon>Metazoa</taxon>
        <taxon>Ecdysozoa</taxon>
        <taxon>Arthropoda</taxon>
        <taxon>Hexapoda</taxon>
        <taxon>Insecta</taxon>
        <taxon>Pterygota</taxon>
        <taxon>Neoptera</taxon>
        <taxon>Endopterygota</taxon>
        <taxon>Hymenoptera</taxon>
        <taxon>Apocrita</taxon>
        <taxon>Aculeata</taxon>
        <taxon>Formicoidea</taxon>
        <taxon>Formicidae</taxon>
        <taxon>Formicinae</taxon>
        <taxon>Lasius</taxon>
        <taxon>Lasius</taxon>
    </lineage>
</organism>